<dbReference type="SUPFAM" id="SSF53448">
    <property type="entry name" value="Nucleotide-diphospho-sugar transferases"/>
    <property type="match status" value="1"/>
</dbReference>
<evidence type="ECO:0000313" key="3">
    <source>
        <dbReference type="EMBL" id="BAT71115.1"/>
    </source>
</evidence>
<dbReference type="CDD" id="cd02511">
    <property type="entry name" value="Beta4Glucosyltransferase"/>
    <property type="match status" value="1"/>
</dbReference>
<dbReference type="EMBL" id="AP013035">
    <property type="protein sequence ID" value="BAT71115.1"/>
    <property type="molecule type" value="Genomic_DNA"/>
</dbReference>
<proteinExistence type="inferred from homology"/>
<keyword evidence="3" id="KW-0808">Transferase</keyword>
<dbReference type="GO" id="GO:0016740">
    <property type="term" value="F:transferase activity"/>
    <property type="evidence" value="ECO:0007669"/>
    <property type="project" value="UniProtKB-KW"/>
</dbReference>
<dbReference type="InterPro" id="IPR029044">
    <property type="entry name" value="Nucleotide-diphossugar_trans"/>
</dbReference>
<dbReference type="Proteomes" id="UP000063234">
    <property type="component" value="Chromosome"/>
</dbReference>
<protein>
    <submittedName>
        <fullName evidence="3">Glycosyl transferase, family 2</fullName>
    </submittedName>
</protein>
<reference evidence="4" key="1">
    <citation type="journal article" date="2018" name="Science">
        <title>A primordial and reversible TCA cycle in a facultatively chemolithoautotrophic thermophile.</title>
        <authorList>
            <person name="Nunoura T."/>
            <person name="Chikaraishi Y."/>
            <person name="Izaki R."/>
            <person name="Suwa T."/>
            <person name="Sato T."/>
            <person name="Harada T."/>
            <person name="Mori K."/>
            <person name="Kato Y."/>
            <person name="Miyazaki M."/>
            <person name="Shimamura S."/>
            <person name="Yanagawa K."/>
            <person name="Shuto A."/>
            <person name="Ohkouchi N."/>
            <person name="Fujita N."/>
            <person name="Takaki Y."/>
            <person name="Atomi H."/>
            <person name="Takai K."/>
        </authorList>
    </citation>
    <scope>NUCLEOTIDE SEQUENCE [LARGE SCALE GENOMIC DNA]</scope>
    <source>
        <strain evidence="4">DSM 17441 / JCM 13301 / NBRC 103674 / ABI70S6</strain>
    </source>
</reference>
<evidence type="ECO:0000259" key="2">
    <source>
        <dbReference type="Pfam" id="PF00535"/>
    </source>
</evidence>
<dbReference type="STRING" id="1298851.TST_0307"/>
<organism evidence="3 4">
    <name type="scientific">Thermosulfidibacter takaii (strain DSM 17441 / JCM 13301 / NBRC 103674 / ABI70S6)</name>
    <dbReference type="NCBI Taxonomy" id="1298851"/>
    <lineage>
        <taxon>Bacteria</taxon>
        <taxon>Pseudomonadati</taxon>
        <taxon>Thermosulfidibacterota</taxon>
        <taxon>Thermosulfidibacteria</taxon>
        <taxon>Thermosulfidibacterales</taxon>
        <taxon>Thermosulfidibacteraceae</taxon>
    </lineage>
</organism>
<dbReference type="AlphaFoldDB" id="A0A0S3QRZ0"/>
<feature type="domain" description="Glycosyltransferase 2-like" evidence="2">
    <location>
        <begin position="11"/>
        <end position="144"/>
    </location>
</feature>
<accession>A0A0S3QRZ0</accession>
<dbReference type="KEGG" id="ttk:TST_0307"/>
<sequence length="258" mass="30296">MQEVGMREKLTVIIPTFNEEDNLEEAIRSVLWADEIMVVDSFSTDATLDIAKKYAHRILQHEYINSATQKNWAIPQATHEWVMILDADERVTPKLRDEILKVLENPQYDGYYIGRRNYFLGYPLDHGGWSPKEDRNIRLFRKSVSRYEDKEVHADVIVSTGKVGELKNYLVHHSYKSLKQYFRKMERYTDWAAKDIVKAGKKPNLFNLILRPIGDFFKFYVLKQGFKDGMPGLIIALLSSYYVMVKYVKAWELYHSKA</sequence>
<dbReference type="Pfam" id="PF00535">
    <property type="entry name" value="Glycos_transf_2"/>
    <property type="match status" value="1"/>
</dbReference>
<name>A0A0S3QRZ0_THET7</name>
<dbReference type="PANTHER" id="PTHR43630">
    <property type="entry name" value="POLY-BETA-1,6-N-ACETYL-D-GLUCOSAMINE SYNTHASE"/>
    <property type="match status" value="1"/>
</dbReference>
<dbReference type="InterPro" id="IPR001173">
    <property type="entry name" value="Glyco_trans_2-like"/>
</dbReference>
<comment type="similarity">
    <text evidence="1">Belongs to the glycosyltransferase 2 family. WaaE/KdtX subfamily.</text>
</comment>
<keyword evidence="4" id="KW-1185">Reference proteome</keyword>
<evidence type="ECO:0000256" key="1">
    <source>
        <dbReference type="ARBA" id="ARBA00038494"/>
    </source>
</evidence>
<evidence type="ECO:0000313" key="4">
    <source>
        <dbReference type="Proteomes" id="UP000063234"/>
    </source>
</evidence>
<dbReference type="Gene3D" id="3.90.550.10">
    <property type="entry name" value="Spore Coat Polysaccharide Biosynthesis Protein SpsA, Chain A"/>
    <property type="match status" value="1"/>
</dbReference>
<dbReference type="PANTHER" id="PTHR43630:SF2">
    <property type="entry name" value="GLYCOSYLTRANSFERASE"/>
    <property type="match status" value="1"/>
</dbReference>
<gene>
    <name evidence="3" type="ORF">TST_0307</name>
</gene>